<sequence length="258" mass="29472">METKSKIKENVDLAAEKFGFRYNKIGVESVVRADGSGIWKRNVELEVVGPQLEEIESRAIIFGDNKISEPSINVSGSAKGSKISYRTTQQSDKSTIFVIEFSPSLKKGKKAKYSIKEEYGPGFYAMDKDFILDMMKKGVWPYNEPYEEDSHKIAYPTNKLIKKLILPRNYKVSGKEYWDVTIGDSSSRAIGEYNRIKKEEDKHFNVTHSEEGNKILELTIDKPEIGLSYGFKWIPPSKGEYEKFLEESKVKAEGINRQ</sequence>
<proteinExistence type="predicted"/>
<dbReference type="AlphaFoldDB" id="A0A7G9YU31"/>
<accession>A0A7G9YU31</accession>
<protein>
    <submittedName>
        <fullName evidence="1">Uncharacterized protein</fullName>
    </submittedName>
</protein>
<gene>
    <name evidence="1" type="ORF">CBNPKNJC_00030</name>
</gene>
<reference evidence="1" key="1">
    <citation type="submission" date="2020-06" db="EMBL/GenBank/DDBJ databases">
        <title>Unique genomic features of the anaerobic methanotrophic archaea.</title>
        <authorList>
            <person name="Chadwick G.L."/>
            <person name="Skennerton C.T."/>
            <person name="Laso-Perez R."/>
            <person name="Leu A.O."/>
            <person name="Speth D.R."/>
            <person name="Yu H."/>
            <person name="Morgan-Lang C."/>
            <person name="Hatzenpichler R."/>
            <person name="Goudeau D."/>
            <person name="Malmstrom R."/>
            <person name="Brazelton W.J."/>
            <person name="Woyke T."/>
            <person name="Hallam S.J."/>
            <person name="Tyson G.W."/>
            <person name="Wegener G."/>
            <person name="Boetius A."/>
            <person name="Orphan V."/>
        </authorList>
    </citation>
    <scope>NUCLEOTIDE SEQUENCE</scope>
</reference>
<name>A0A7G9YU31_9EURY</name>
<dbReference type="EMBL" id="MT631471">
    <property type="protein sequence ID" value="QNO51515.1"/>
    <property type="molecule type" value="Genomic_DNA"/>
</dbReference>
<organism evidence="1">
    <name type="scientific">Candidatus Methanophagaceae archaeon ANME-1 ERB6</name>
    <dbReference type="NCBI Taxonomy" id="2759912"/>
    <lineage>
        <taxon>Archaea</taxon>
        <taxon>Methanobacteriati</taxon>
        <taxon>Methanobacteriota</taxon>
        <taxon>Stenosarchaea group</taxon>
        <taxon>Methanomicrobia</taxon>
        <taxon>Candidatus Methanophagales</taxon>
        <taxon>Candidatus Methanophagaceae</taxon>
    </lineage>
</organism>
<evidence type="ECO:0000313" key="1">
    <source>
        <dbReference type="EMBL" id="QNO51515.1"/>
    </source>
</evidence>